<dbReference type="OrthoDB" id="1683773at2"/>
<dbReference type="GO" id="GO:0003690">
    <property type="term" value="F:double-stranded DNA binding"/>
    <property type="evidence" value="ECO:0007669"/>
    <property type="project" value="InterPro"/>
</dbReference>
<reference evidence="1 2" key="1">
    <citation type="submission" date="2018-11" db="EMBL/GenBank/DDBJ databases">
        <title>Complete genome sequence of Paenibacillus baekrokdamisoli strain KCTC 33723.</title>
        <authorList>
            <person name="Kang S.W."/>
            <person name="Lee K.C."/>
            <person name="Kim K.K."/>
            <person name="Kim J.S."/>
            <person name="Kim D.S."/>
            <person name="Ko S.H."/>
            <person name="Yang S.H."/>
            <person name="Lee J.S."/>
        </authorList>
    </citation>
    <scope>NUCLEOTIDE SEQUENCE [LARGE SCALE GENOMIC DNA]</scope>
    <source>
        <strain evidence="1 2">KCTC 33723</strain>
    </source>
</reference>
<keyword evidence="2" id="KW-1185">Reference proteome</keyword>
<sequence length="95" mass="10358">MARRGRRRLIVPGAEAQMSAFKADVMRREGYAVNSNRPDDVKYEVAKSLGIPLEPGFNGDLTTESAGKIGGQIGGAMVKELIRMAQQKLVDQNQP</sequence>
<dbReference type="InterPro" id="IPR038300">
    <property type="entry name" value="SASP_sf_alpha/beta"/>
</dbReference>
<protein>
    <submittedName>
        <fullName evidence="1">Uncharacterized protein</fullName>
    </submittedName>
</protein>
<proteinExistence type="predicted"/>
<gene>
    <name evidence="1" type="ORF">Back11_41360</name>
</gene>
<name>A0A3G9JAC0_9BACL</name>
<accession>A0A3G9JAC0</accession>
<dbReference type="Pfam" id="PF00269">
    <property type="entry name" value="SASP"/>
    <property type="match status" value="1"/>
</dbReference>
<evidence type="ECO:0000313" key="1">
    <source>
        <dbReference type="EMBL" id="BBH22791.1"/>
    </source>
</evidence>
<dbReference type="Proteomes" id="UP000275368">
    <property type="component" value="Chromosome"/>
</dbReference>
<dbReference type="GO" id="GO:0006265">
    <property type="term" value="P:DNA topological change"/>
    <property type="evidence" value="ECO:0007669"/>
    <property type="project" value="InterPro"/>
</dbReference>
<evidence type="ECO:0000313" key="2">
    <source>
        <dbReference type="Proteomes" id="UP000275368"/>
    </source>
</evidence>
<dbReference type="RefSeq" id="WP_125661453.1">
    <property type="nucleotide sequence ID" value="NZ_AP019308.1"/>
</dbReference>
<dbReference type="AlphaFoldDB" id="A0A3G9JAC0"/>
<dbReference type="EMBL" id="AP019308">
    <property type="protein sequence ID" value="BBH22791.1"/>
    <property type="molecule type" value="Genomic_DNA"/>
</dbReference>
<organism evidence="1 2">
    <name type="scientific">Paenibacillus baekrokdamisoli</name>
    <dbReference type="NCBI Taxonomy" id="1712516"/>
    <lineage>
        <taxon>Bacteria</taxon>
        <taxon>Bacillati</taxon>
        <taxon>Bacillota</taxon>
        <taxon>Bacilli</taxon>
        <taxon>Bacillales</taxon>
        <taxon>Paenibacillaceae</taxon>
        <taxon>Paenibacillus</taxon>
    </lineage>
</organism>
<dbReference type="InterPro" id="IPR001448">
    <property type="entry name" value="SASP_alpha/beta-type"/>
</dbReference>
<dbReference type="KEGG" id="pbk:Back11_41360"/>
<dbReference type="Gene3D" id="6.10.10.80">
    <property type="entry name" value="Small, acid-soluble spore protein, alpha/beta type-like"/>
    <property type="match status" value="1"/>
</dbReference>